<dbReference type="RefSeq" id="WP_123658838.1">
    <property type="nucleotide sequence ID" value="NZ_AYKG01000039.1"/>
</dbReference>
<reference evidence="1 2" key="1">
    <citation type="submission" date="2013-10" db="EMBL/GenBank/DDBJ databases">
        <title>Salinisphaera japonica YTM-1 Genome Sequencing.</title>
        <authorList>
            <person name="Lai Q."/>
            <person name="Li C."/>
            <person name="Shao Z."/>
        </authorList>
    </citation>
    <scope>NUCLEOTIDE SEQUENCE [LARGE SCALE GENOMIC DNA]</scope>
    <source>
        <strain evidence="1 2">YTM-1</strain>
    </source>
</reference>
<dbReference type="AlphaFoldDB" id="A0A423PKL3"/>
<organism evidence="1 2">
    <name type="scientific">Salinisphaera japonica YTM-1</name>
    <dbReference type="NCBI Taxonomy" id="1209778"/>
    <lineage>
        <taxon>Bacteria</taxon>
        <taxon>Pseudomonadati</taxon>
        <taxon>Pseudomonadota</taxon>
        <taxon>Gammaproteobacteria</taxon>
        <taxon>Salinisphaerales</taxon>
        <taxon>Salinisphaeraceae</taxon>
        <taxon>Salinisphaera</taxon>
    </lineage>
</organism>
<dbReference type="Proteomes" id="UP000285310">
    <property type="component" value="Unassembled WGS sequence"/>
</dbReference>
<keyword evidence="2" id="KW-1185">Reference proteome</keyword>
<gene>
    <name evidence="1" type="ORF">SAJA_11805</name>
</gene>
<sequence length="143" mass="16390">MDNLRYLKAGYQPPRASTTLLRGFAINMAQKFSVSHEHMLCCLLAEGLQQLRLNLLTGDMQPAHFDCYRNRCLTDRVADNTRFLLWRFPHVTFVQAELVCNIVDSNPRRIETRVLFAADDGRMWRGGIGEGASRAPAHQWLLD</sequence>
<dbReference type="EMBL" id="AYKG01000039">
    <property type="protein sequence ID" value="ROO26062.1"/>
    <property type="molecule type" value="Genomic_DNA"/>
</dbReference>
<dbReference type="InParanoid" id="A0A423PKL3"/>
<dbReference type="OrthoDB" id="5430896at2"/>
<accession>A0A423PKL3</accession>
<name>A0A423PKL3_9GAMM</name>
<proteinExistence type="predicted"/>
<evidence type="ECO:0000313" key="1">
    <source>
        <dbReference type="EMBL" id="ROO26062.1"/>
    </source>
</evidence>
<evidence type="ECO:0000313" key="2">
    <source>
        <dbReference type="Proteomes" id="UP000285310"/>
    </source>
</evidence>
<comment type="caution">
    <text evidence="1">The sequence shown here is derived from an EMBL/GenBank/DDBJ whole genome shotgun (WGS) entry which is preliminary data.</text>
</comment>
<protein>
    <submittedName>
        <fullName evidence="1">Uncharacterized protein</fullName>
    </submittedName>
</protein>